<evidence type="ECO:0000256" key="6">
    <source>
        <dbReference type="ARBA" id="ARBA00022801"/>
    </source>
</evidence>
<comment type="pathway">
    <text evidence="9">Protein modification; lipoprotein biosynthesis (signal peptide cleavage).</text>
</comment>
<dbReference type="AlphaFoldDB" id="A0A2P5SWC0"/>
<evidence type="ECO:0000256" key="5">
    <source>
        <dbReference type="ARBA" id="ARBA00022750"/>
    </source>
</evidence>
<comment type="subcellular location">
    <subcellularLocation>
        <location evidence="9">Cell membrane</location>
        <topology evidence="9">Multi-pass membrane protein</topology>
    </subcellularLocation>
</comment>
<dbReference type="Proteomes" id="UP000296144">
    <property type="component" value="Unassembled WGS sequence"/>
</dbReference>
<evidence type="ECO:0000256" key="4">
    <source>
        <dbReference type="ARBA" id="ARBA00022692"/>
    </source>
</evidence>
<keyword evidence="2 9" id="KW-1003">Cell membrane</keyword>
<evidence type="ECO:0000256" key="10">
    <source>
        <dbReference type="RuleBase" id="RU000594"/>
    </source>
</evidence>
<accession>A0A2P5SWC0</accession>
<keyword evidence="13" id="KW-1185">Reference proteome</keyword>
<evidence type="ECO:0000313" key="12">
    <source>
        <dbReference type="EMBL" id="PPI86638.1"/>
    </source>
</evidence>
<evidence type="ECO:0000256" key="7">
    <source>
        <dbReference type="ARBA" id="ARBA00022989"/>
    </source>
</evidence>
<feature type="transmembrane region" description="Helical" evidence="9">
    <location>
        <begin position="96"/>
        <end position="113"/>
    </location>
</feature>
<dbReference type="UniPathway" id="UPA00665"/>
<comment type="caution">
    <text evidence="12">The sequence shown here is derived from an EMBL/GenBank/DDBJ whole genome shotgun (WGS) entry which is preliminary data.</text>
</comment>
<keyword evidence="4 9" id="KW-0812">Transmembrane</keyword>
<keyword evidence="5 9" id="KW-0064">Aspartyl protease</keyword>
<reference evidence="12 13" key="1">
    <citation type="journal article" date="2018" name="Genome Biol. Evol.">
        <title>Cladogenesis and Genomic Streamlining in Extracellular Endosymbionts of Tropical Stink Bugs.</title>
        <authorList>
            <person name="Otero-Bravo A."/>
            <person name="Goffredi S."/>
            <person name="Sabree Z.L."/>
        </authorList>
    </citation>
    <scope>NUCLEOTIDE SEQUENCE [LARGE SCALE GENOMIC DNA]</scope>
    <source>
        <strain evidence="12 13">SoEL</strain>
    </source>
</reference>
<comment type="function">
    <text evidence="9 10">This protein specifically catalyzes the removal of signal peptides from prolipoproteins.</text>
</comment>
<dbReference type="GO" id="GO:0006508">
    <property type="term" value="P:proteolysis"/>
    <property type="evidence" value="ECO:0007669"/>
    <property type="project" value="UniProtKB-KW"/>
</dbReference>
<dbReference type="PRINTS" id="PR00781">
    <property type="entry name" value="LIPOSIGPTASE"/>
</dbReference>
<evidence type="ECO:0000256" key="11">
    <source>
        <dbReference type="RuleBase" id="RU004181"/>
    </source>
</evidence>
<proteinExistence type="inferred from homology"/>
<dbReference type="Pfam" id="PF01252">
    <property type="entry name" value="Peptidase_A8"/>
    <property type="match status" value="1"/>
</dbReference>
<evidence type="ECO:0000256" key="1">
    <source>
        <dbReference type="ARBA" id="ARBA00006139"/>
    </source>
</evidence>
<keyword evidence="3 9" id="KW-0645">Protease</keyword>
<dbReference type="EMBL" id="PDKU01000002">
    <property type="protein sequence ID" value="PPI86638.1"/>
    <property type="molecule type" value="Genomic_DNA"/>
</dbReference>
<evidence type="ECO:0000256" key="8">
    <source>
        <dbReference type="ARBA" id="ARBA00023136"/>
    </source>
</evidence>
<gene>
    <name evidence="9 12" type="primary">lspA</name>
    <name evidence="12" type="ORF">CRV10_01920</name>
</gene>
<organism evidence="12 13">
    <name type="scientific">Candidatus Pantoea edessiphila</name>
    <dbReference type="NCBI Taxonomy" id="2044610"/>
    <lineage>
        <taxon>Bacteria</taxon>
        <taxon>Pseudomonadati</taxon>
        <taxon>Pseudomonadota</taxon>
        <taxon>Gammaproteobacteria</taxon>
        <taxon>Enterobacterales</taxon>
        <taxon>Erwiniaceae</taxon>
        <taxon>Pantoea</taxon>
    </lineage>
</organism>
<name>A0A2P5SWC0_9GAMM</name>
<dbReference type="GO" id="GO:0005886">
    <property type="term" value="C:plasma membrane"/>
    <property type="evidence" value="ECO:0007669"/>
    <property type="project" value="UniProtKB-SubCell"/>
</dbReference>
<dbReference type="OrthoDB" id="9810259at2"/>
<comment type="catalytic activity">
    <reaction evidence="9 10">
        <text>Release of signal peptides from bacterial membrane prolipoproteins. Hydrolyzes -Xaa-Yaa-Zaa-|-(S,diacylglyceryl)Cys-, in which Xaa is hydrophobic (preferably Leu), and Yaa (Ala or Ser) and Zaa (Gly or Ala) have small, neutral side chains.</text>
        <dbReference type="EC" id="3.4.23.36"/>
    </reaction>
</comment>
<feature type="transmembrane region" description="Helical" evidence="9">
    <location>
        <begin position="12"/>
        <end position="30"/>
    </location>
</feature>
<feature type="active site" evidence="9">
    <location>
        <position position="123"/>
    </location>
</feature>
<feature type="active site" evidence="9">
    <location>
        <position position="141"/>
    </location>
</feature>
<dbReference type="InterPro" id="IPR001872">
    <property type="entry name" value="Peptidase_A8"/>
</dbReference>
<keyword evidence="7 9" id="KW-1133">Transmembrane helix</keyword>
<evidence type="ECO:0000256" key="2">
    <source>
        <dbReference type="ARBA" id="ARBA00022475"/>
    </source>
</evidence>
<evidence type="ECO:0000256" key="3">
    <source>
        <dbReference type="ARBA" id="ARBA00022670"/>
    </source>
</evidence>
<evidence type="ECO:0000313" key="13">
    <source>
        <dbReference type="Proteomes" id="UP000296144"/>
    </source>
</evidence>
<protein>
    <recommendedName>
        <fullName evidence="9">Lipoprotein signal peptidase</fullName>
        <ecNumber evidence="9">3.4.23.36</ecNumber>
    </recommendedName>
    <alternativeName>
        <fullName evidence="9">Prolipoprotein signal peptidase</fullName>
    </alternativeName>
    <alternativeName>
        <fullName evidence="9">Signal peptidase II</fullName>
        <shortName evidence="9">SPase II</shortName>
    </alternativeName>
</protein>
<feature type="transmembrane region" description="Helical" evidence="9">
    <location>
        <begin position="133"/>
        <end position="153"/>
    </location>
</feature>
<comment type="similarity">
    <text evidence="1 9 11">Belongs to the peptidase A8 family.</text>
</comment>
<sequence>MKNSTNTLKISWLSLAFMIAIIDNVVKQVIMHNIILKETYQLTSFLNLFYCHNYGIAFSFLSDGNKWQHWLFIIITIIIIITLLVSMYYSNNVNNMIYISYTFIIGGALGNLFDRFYHGFVVDFIDFHIQKFHFATFNIADCFIFIGLIFFVLNEC</sequence>
<dbReference type="EC" id="3.4.23.36" evidence="9"/>
<keyword evidence="6 9" id="KW-0378">Hydrolase</keyword>
<evidence type="ECO:0000256" key="9">
    <source>
        <dbReference type="HAMAP-Rule" id="MF_00161"/>
    </source>
</evidence>
<keyword evidence="8 9" id="KW-0472">Membrane</keyword>
<dbReference type="PANTHER" id="PTHR33695:SF1">
    <property type="entry name" value="LIPOPROTEIN SIGNAL PEPTIDASE"/>
    <property type="match status" value="1"/>
</dbReference>
<dbReference type="HAMAP" id="MF_00161">
    <property type="entry name" value="LspA"/>
    <property type="match status" value="1"/>
</dbReference>
<dbReference type="PANTHER" id="PTHR33695">
    <property type="entry name" value="LIPOPROTEIN SIGNAL PEPTIDASE"/>
    <property type="match status" value="1"/>
</dbReference>
<dbReference type="GO" id="GO:0004190">
    <property type="term" value="F:aspartic-type endopeptidase activity"/>
    <property type="evidence" value="ECO:0007669"/>
    <property type="project" value="UniProtKB-UniRule"/>
</dbReference>
<dbReference type="PROSITE" id="PS00855">
    <property type="entry name" value="SPASE_II"/>
    <property type="match status" value="1"/>
</dbReference>
<feature type="transmembrane region" description="Helical" evidence="9">
    <location>
        <begin position="67"/>
        <end position="89"/>
    </location>
</feature>
<dbReference type="NCBIfam" id="TIGR00077">
    <property type="entry name" value="lspA"/>
    <property type="match status" value="1"/>
</dbReference>